<organism evidence="13 14">
    <name type="scientific">Salibacter halophilus</name>
    <dbReference type="NCBI Taxonomy" id="1803916"/>
    <lineage>
        <taxon>Bacteria</taxon>
        <taxon>Pseudomonadati</taxon>
        <taxon>Bacteroidota</taxon>
        <taxon>Flavobacteriia</taxon>
        <taxon>Flavobacteriales</taxon>
        <taxon>Salibacteraceae</taxon>
        <taxon>Salibacter</taxon>
    </lineage>
</organism>
<evidence type="ECO:0000256" key="6">
    <source>
        <dbReference type="ARBA" id="ARBA00022842"/>
    </source>
</evidence>
<evidence type="ECO:0000256" key="5">
    <source>
        <dbReference type="ARBA" id="ARBA00022801"/>
    </source>
</evidence>
<dbReference type="InterPro" id="IPR002637">
    <property type="entry name" value="RdgB/HAM1"/>
</dbReference>
<comment type="function">
    <text evidence="10">Pyrophosphatase that catalyzes the hydrolysis of nucleoside triphosphates to their monophosphate derivatives, with a high preference for the non-canonical purine nucleotides XTP (xanthosine triphosphate), dITP (deoxyinosine triphosphate) and ITP. Seems to function as a house-cleaning enzyme that removes non-canonical purine nucleotides from the nucleotide pool, thus preventing their incorporation into DNA/RNA and avoiding chromosomal lesions.</text>
</comment>
<keyword evidence="5 10" id="KW-0378">Hydrolase</keyword>
<dbReference type="InterPro" id="IPR020922">
    <property type="entry name" value="dITP/XTP_pyrophosphatase"/>
</dbReference>
<comment type="catalytic activity">
    <reaction evidence="9 10">
        <text>XTP + H2O = XMP + diphosphate + H(+)</text>
        <dbReference type="Rhea" id="RHEA:28610"/>
        <dbReference type="ChEBI" id="CHEBI:15377"/>
        <dbReference type="ChEBI" id="CHEBI:15378"/>
        <dbReference type="ChEBI" id="CHEBI:33019"/>
        <dbReference type="ChEBI" id="CHEBI:57464"/>
        <dbReference type="ChEBI" id="CHEBI:61314"/>
        <dbReference type="EC" id="3.6.1.66"/>
    </reaction>
</comment>
<dbReference type="GO" id="GO:0046872">
    <property type="term" value="F:metal ion binding"/>
    <property type="evidence" value="ECO:0007669"/>
    <property type="project" value="UniProtKB-KW"/>
</dbReference>
<dbReference type="GO" id="GO:0009117">
    <property type="term" value="P:nucleotide metabolic process"/>
    <property type="evidence" value="ECO:0007669"/>
    <property type="project" value="UniProtKB-KW"/>
</dbReference>
<evidence type="ECO:0000313" key="13">
    <source>
        <dbReference type="EMBL" id="KAB1062026.1"/>
    </source>
</evidence>
<dbReference type="AlphaFoldDB" id="A0A6N6M1F4"/>
<keyword evidence="6 10" id="KW-0460">Magnesium</keyword>
<evidence type="ECO:0000256" key="12">
    <source>
        <dbReference type="SAM" id="Coils"/>
    </source>
</evidence>
<dbReference type="EC" id="3.6.1.66" evidence="10"/>
<sequence>MKIVFATNNPNKLKEVQSILGDKFEILSLKDVNIETDIPEDHETLWENALQKAEFIYNKTNLPCFADDTGLEVDALDGAPGVYSARYAGEKATSDQNIDKLLKELESETNRKARFKTVIAFVTGKQNHFFEGVCNGQILNSRQGDEGFGYDPIFIPDDYSVSFAEMPSAEKNEISHRGLAVQKFAKFMRELN</sequence>
<protein>
    <recommendedName>
        <fullName evidence="10">dITP/XTP pyrophosphatase</fullName>
        <ecNumber evidence="10">3.6.1.66</ecNumber>
    </recommendedName>
    <alternativeName>
        <fullName evidence="10">Non-canonical purine NTP pyrophosphatase</fullName>
    </alternativeName>
    <alternativeName>
        <fullName evidence="10">Non-standard purine NTP pyrophosphatase</fullName>
    </alternativeName>
    <alternativeName>
        <fullName evidence="10">Nucleoside-triphosphate diphosphatase</fullName>
    </alternativeName>
    <alternativeName>
        <fullName evidence="10">Nucleoside-triphosphate pyrophosphatase</fullName>
        <shortName evidence="10">NTPase</shortName>
    </alternativeName>
</protein>
<dbReference type="InterPro" id="IPR029001">
    <property type="entry name" value="ITPase-like_fam"/>
</dbReference>
<comment type="subunit">
    <text evidence="2 10">Homodimer.</text>
</comment>
<keyword evidence="12" id="KW-0175">Coiled coil</keyword>
<keyword evidence="3 10" id="KW-0479">Metal-binding</keyword>
<evidence type="ECO:0000256" key="9">
    <source>
        <dbReference type="ARBA" id="ARBA00052017"/>
    </source>
</evidence>
<comment type="caution">
    <text evidence="13">The sequence shown here is derived from an EMBL/GenBank/DDBJ whole genome shotgun (WGS) entry which is preliminary data.</text>
</comment>
<dbReference type="GO" id="GO:0000166">
    <property type="term" value="F:nucleotide binding"/>
    <property type="evidence" value="ECO:0007669"/>
    <property type="project" value="UniProtKB-KW"/>
</dbReference>
<dbReference type="GO" id="GO:0009146">
    <property type="term" value="P:purine nucleoside triphosphate catabolic process"/>
    <property type="evidence" value="ECO:0007669"/>
    <property type="project" value="UniProtKB-UniRule"/>
</dbReference>
<comment type="catalytic activity">
    <reaction evidence="10">
        <text>ITP + H2O = IMP + diphosphate + H(+)</text>
        <dbReference type="Rhea" id="RHEA:29399"/>
        <dbReference type="ChEBI" id="CHEBI:15377"/>
        <dbReference type="ChEBI" id="CHEBI:15378"/>
        <dbReference type="ChEBI" id="CHEBI:33019"/>
        <dbReference type="ChEBI" id="CHEBI:58053"/>
        <dbReference type="ChEBI" id="CHEBI:61402"/>
        <dbReference type="EC" id="3.6.1.66"/>
    </reaction>
</comment>
<comment type="catalytic activity">
    <reaction evidence="8 10">
        <text>dITP + H2O = dIMP + diphosphate + H(+)</text>
        <dbReference type="Rhea" id="RHEA:28342"/>
        <dbReference type="ChEBI" id="CHEBI:15377"/>
        <dbReference type="ChEBI" id="CHEBI:15378"/>
        <dbReference type="ChEBI" id="CHEBI:33019"/>
        <dbReference type="ChEBI" id="CHEBI:61194"/>
        <dbReference type="ChEBI" id="CHEBI:61382"/>
        <dbReference type="EC" id="3.6.1.66"/>
    </reaction>
</comment>
<feature type="binding site" evidence="10">
    <location>
        <position position="69"/>
    </location>
    <ligand>
        <name>substrate</name>
    </ligand>
</feature>
<dbReference type="PANTHER" id="PTHR11067">
    <property type="entry name" value="INOSINE TRIPHOSPHATE PYROPHOSPHATASE/HAM1 PROTEIN"/>
    <property type="match status" value="1"/>
</dbReference>
<evidence type="ECO:0000256" key="3">
    <source>
        <dbReference type="ARBA" id="ARBA00022723"/>
    </source>
</evidence>
<dbReference type="PANTHER" id="PTHR11067:SF9">
    <property type="entry name" value="INOSINE TRIPHOSPHATE PYROPHOSPHATASE"/>
    <property type="match status" value="1"/>
</dbReference>
<dbReference type="EMBL" id="WACR01000013">
    <property type="protein sequence ID" value="KAB1062026.1"/>
    <property type="molecule type" value="Genomic_DNA"/>
</dbReference>
<dbReference type="SUPFAM" id="SSF52972">
    <property type="entry name" value="ITPase-like"/>
    <property type="match status" value="1"/>
</dbReference>
<dbReference type="RefSeq" id="WP_151170055.1">
    <property type="nucleotide sequence ID" value="NZ_WACR01000013.1"/>
</dbReference>
<feature type="binding site" evidence="10">
    <location>
        <begin position="148"/>
        <end position="151"/>
    </location>
    <ligand>
        <name>substrate</name>
    </ligand>
</feature>
<dbReference type="CDD" id="cd00515">
    <property type="entry name" value="HAM1"/>
    <property type="match status" value="1"/>
</dbReference>
<keyword evidence="7 10" id="KW-0546">Nucleotide metabolism</keyword>
<dbReference type="GO" id="GO:0017111">
    <property type="term" value="F:ribonucleoside triphosphate phosphatase activity"/>
    <property type="evidence" value="ECO:0007669"/>
    <property type="project" value="InterPro"/>
</dbReference>
<dbReference type="NCBIfam" id="TIGR00042">
    <property type="entry name" value="RdgB/HAM1 family non-canonical purine NTP pyrophosphatase"/>
    <property type="match status" value="1"/>
</dbReference>
<proteinExistence type="inferred from homology"/>
<feature type="coiled-coil region" evidence="12">
    <location>
        <begin position="91"/>
        <end position="118"/>
    </location>
</feature>
<name>A0A6N6M1F4_9FLAO</name>
<dbReference type="OrthoDB" id="9807456at2"/>
<dbReference type="Pfam" id="PF01725">
    <property type="entry name" value="Ham1p_like"/>
    <property type="match status" value="1"/>
</dbReference>
<comment type="similarity">
    <text evidence="1 10 11">Belongs to the HAM1 NTPase family.</text>
</comment>
<evidence type="ECO:0000313" key="14">
    <source>
        <dbReference type="Proteomes" id="UP000435357"/>
    </source>
</evidence>
<comment type="cofactor">
    <cofactor evidence="10">
        <name>Mg(2+)</name>
        <dbReference type="ChEBI" id="CHEBI:18420"/>
    </cofactor>
    <text evidence="10">Binds 1 Mg(2+) ion per subunit.</text>
</comment>
<reference evidence="13 14" key="1">
    <citation type="submission" date="2019-09" db="EMBL/GenBank/DDBJ databases">
        <title>Genomes of Cryomorphaceae.</title>
        <authorList>
            <person name="Bowman J.P."/>
        </authorList>
    </citation>
    <scope>NUCLEOTIDE SEQUENCE [LARGE SCALE GENOMIC DNA]</scope>
    <source>
        <strain evidence="13 14">KCTC 52047</strain>
    </source>
</reference>
<evidence type="ECO:0000256" key="10">
    <source>
        <dbReference type="HAMAP-Rule" id="MF_01405"/>
    </source>
</evidence>
<accession>A0A6N6M1F4</accession>
<dbReference type="GO" id="GO:0036222">
    <property type="term" value="F:XTP diphosphatase activity"/>
    <property type="evidence" value="ECO:0007669"/>
    <property type="project" value="UniProtKB-UniRule"/>
</dbReference>
<dbReference type="HAMAP" id="MF_01405">
    <property type="entry name" value="Non_canon_purine_NTPase"/>
    <property type="match status" value="1"/>
</dbReference>
<dbReference type="Gene3D" id="3.90.950.10">
    <property type="match status" value="1"/>
</dbReference>
<comment type="caution">
    <text evidence="10">Lacks conserved residue(s) required for the propagation of feature annotation.</text>
</comment>
<evidence type="ECO:0000256" key="8">
    <source>
        <dbReference type="ARBA" id="ARBA00051875"/>
    </source>
</evidence>
<evidence type="ECO:0000256" key="1">
    <source>
        <dbReference type="ARBA" id="ARBA00008023"/>
    </source>
</evidence>
<evidence type="ECO:0000256" key="11">
    <source>
        <dbReference type="RuleBase" id="RU003781"/>
    </source>
</evidence>
<feature type="binding site" evidence="10">
    <location>
        <position position="68"/>
    </location>
    <ligand>
        <name>Mg(2+)</name>
        <dbReference type="ChEBI" id="CHEBI:18420"/>
    </ligand>
</feature>
<feature type="active site" description="Proton acceptor" evidence="10">
    <location>
        <position position="68"/>
    </location>
</feature>
<keyword evidence="14" id="KW-1185">Reference proteome</keyword>
<feature type="binding site" evidence="10">
    <location>
        <position position="171"/>
    </location>
    <ligand>
        <name>substrate</name>
    </ligand>
</feature>
<keyword evidence="4 10" id="KW-0547">Nucleotide-binding</keyword>
<gene>
    <name evidence="13" type="ORF">F3059_13190</name>
</gene>
<feature type="binding site" evidence="10">
    <location>
        <begin position="176"/>
        <end position="177"/>
    </location>
    <ligand>
        <name>substrate</name>
    </ligand>
</feature>
<evidence type="ECO:0000256" key="2">
    <source>
        <dbReference type="ARBA" id="ARBA00011738"/>
    </source>
</evidence>
<evidence type="ECO:0000256" key="7">
    <source>
        <dbReference type="ARBA" id="ARBA00023080"/>
    </source>
</evidence>
<dbReference type="FunFam" id="3.90.950.10:FF:000001">
    <property type="entry name" value="dITP/XTP pyrophosphatase"/>
    <property type="match status" value="1"/>
</dbReference>
<dbReference type="GO" id="GO:0035870">
    <property type="term" value="F:dITP diphosphatase activity"/>
    <property type="evidence" value="ECO:0007669"/>
    <property type="project" value="UniProtKB-UniRule"/>
</dbReference>
<dbReference type="GO" id="GO:0036220">
    <property type="term" value="F:ITP diphosphatase activity"/>
    <property type="evidence" value="ECO:0007669"/>
    <property type="project" value="UniProtKB-UniRule"/>
</dbReference>
<dbReference type="GO" id="GO:0005829">
    <property type="term" value="C:cytosol"/>
    <property type="evidence" value="ECO:0007669"/>
    <property type="project" value="TreeGrafter"/>
</dbReference>
<dbReference type="Proteomes" id="UP000435357">
    <property type="component" value="Unassembled WGS sequence"/>
</dbReference>
<dbReference type="NCBIfam" id="NF011398">
    <property type="entry name" value="PRK14823.1"/>
    <property type="match status" value="1"/>
</dbReference>
<evidence type="ECO:0000256" key="4">
    <source>
        <dbReference type="ARBA" id="ARBA00022741"/>
    </source>
</evidence>
<feature type="binding site" evidence="10">
    <location>
        <begin position="7"/>
        <end position="12"/>
    </location>
    <ligand>
        <name>substrate</name>
    </ligand>
</feature>